<evidence type="ECO:0000313" key="2">
    <source>
        <dbReference type="Proteomes" id="UP000026915"/>
    </source>
</evidence>
<dbReference type="HOGENOM" id="CLU_1771417_0_0_1"/>
<dbReference type="EMBL" id="CM001887">
    <property type="protein sequence ID" value="EOY29565.1"/>
    <property type="molecule type" value="Genomic_DNA"/>
</dbReference>
<dbReference type="Proteomes" id="UP000026915">
    <property type="component" value="Chromosome 9"/>
</dbReference>
<organism evidence="1 2">
    <name type="scientific">Theobroma cacao</name>
    <name type="common">Cacao</name>
    <name type="synonym">Cocoa</name>
    <dbReference type="NCBI Taxonomy" id="3641"/>
    <lineage>
        <taxon>Eukaryota</taxon>
        <taxon>Viridiplantae</taxon>
        <taxon>Streptophyta</taxon>
        <taxon>Embryophyta</taxon>
        <taxon>Tracheophyta</taxon>
        <taxon>Spermatophyta</taxon>
        <taxon>Magnoliopsida</taxon>
        <taxon>eudicotyledons</taxon>
        <taxon>Gunneridae</taxon>
        <taxon>Pentapetalae</taxon>
        <taxon>rosids</taxon>
        <taxon>malvids</taxon>
        <taxon>Malvales</taxon>
        <taxon>Malvaceae</taxon>
        <taxon>Byttnerioideae</taxon>
        <taxon>Theobroma</taxon>
    </lineage>
</organism>
<sequence>MRRKISIMMVMTASKLLSKDNQLDLSLLTYIIITIEATLRSKRTWGSLCSLSLVLSLIARFHFLLCLIPMSAPSFSHWKQPPNHYKILLPYFWLYWENFTKAKSSCQFRPPETSHIALFLSVNFLAFFQNGFRNFASVGTNSFKFHL</sequence>
<keyword evidence="2" id="KW-1185">Reference proteome</keyword>
<dbReference type="InParanoid" id="A0A061GI60"/>
<proteinExistence type="predicted"/>
<name>A0A061GI60_THECC</name>
<protein>
    <submittedName>
        <fullName evidence="1">Uncharacterized protein</fullName>
    </submittedName>
</protein>
<reference evidence="1 2" key="1">
    <citation type="journal article" date="2013" name="Genome Biol.">
        <title>The genome sequence of the most widely cultivated cacao type and its use to identify candidate genes regulating pod color.</title>
        <authorList>
            <person name="Motamayor J.C."/>
            <person name="Mockaitis K."/>
            <person name="Schmutz J."/>
            <person name="Haiminen N."/>
            <person name="Iii D.L."/>
            <person name="Cornejo O."/>
            <person name="Findley S.D."/>
            <person name="Zheng P."/>
            <person name="Utro F."/>
            <person name="Royaert S."/>
            <person name="Saski C."/>
            <person name="Jenkins J."/>
            <person name="Podicheti R."/>
            <person name="Zhao M."/>
            <person name="Scheffler B.E."/>
            <person name="Stack J.C."/>
            <person name="Feltus F.A."/>
            <person name="Mustiga G.M."/>
            <person name="Amores F."/>
            <person name="Phillips W."/>
            <person name="Marelli J.P."/>
            <person name="May G.D."/>
            <person name="Shapiro H."/>
            <person name="Ma J."/>
            <person name="Bustamante C.D."/>
            <person name="Schnell R.J."/>
            <person name="Main D."/>
            <person name="Gilbert D."/>
            <person name="Parida L."/>
            <person name="Kuhn D.N."/>
        </authorList>
    </citation>
    <scope>NUCLEOTIDE SEQUENCE [LARGE SCALE GENOMIC DNA]</scope>
    <source>
        <strain evidence="2">cv. Matina 1-6</strain>
    </source>
</reference>
<evidence type="ECO:0000313" key="1">
    <source>
        <dbReference type="EMBL" id="EOY29565.1"/>
    </source>
</evidence>
<dbReference type="Gramene" id="EOY29565">
    <property type="protein sequence ID" value="EOY29565"/>
    <property type="gene ID" value="TCM_037064"/>
</dbReference>
<accession>A0A061GI60</accession>
<gene>
    <name evidence="1" type="ORF">TCM_037064</name>
</gene>
<dbReference type="AlphaFoldDB" id="A0A061GI60"/>